<dbReference type="GO" id="GO:0046982">
    <property type="term" value="F:protein heterodimerization activity"/>
    <property type="evidence" value="ECO:0007669"/>
    <property type="project" value="InterPro"/>
</dbReference>
<feature type="non-terminal residue" evidence="8">
    <location>
        <position position="1"/>
    </location>
</feature>
<evidence type="ECO:0000313" key="8">
    <source>
        <dbReference type="EMBL" id="NXH09245.1"/>
    </source>
</evidence>
<accession>A0A7K9H862</accession>
<dbReference type="InterPro" id="IPR009072">
    <property type="entry name" value="Histone-fold"/>
</dbReference>
<name>A0A7K9H862_9PICI</name>
<keyword evidence="4" id="KW-0995">Kinetochore</keyword>
<keyword evidence="5" id="KW-0539">Nucleus</keyword>
<dbReference type="SUPFAM" id="SSF47113">
    <property type="entry name" value="Histone-fold"/>
    <property type="match status" value="1"/>
</dbReference>
<protein>
    <submittedName>
        <fullName evidence="8">CENPW protein</fullName>
    </submittedName>
</protein>
<dbReference type="PANTHER" id="PTHR34832:SF1">
    <property type="entry name" value="CENTROMERE PROTEIN W"/>
    <property type="match status" value="1"/>
</dbReference>
<evidence type="ECO:0000256" key="3">
    <source>
        <dbReference type="ARBA" id="ARBA00022454"/>
    </source>
</evidence>
<evidence type="ECO:0000256" key="7">
    <source>
        <dbReference type="ARBA" id="ARBA00038432"/>
    </source>
</evidence>
<comment type="caution">
    <text evidence="8">The sequence shown here is derived from an EMBL/GenBank/DDBJ whole genome shotgun (WGS) entry which is preliminary data.</text>
</comment>
<evidence type="ECO:0000313" key="9">
    <source>
        <dbReference type="Proteomes" id="UP000534107"/>
    </source>
</evidence>
<dbReference type="PANTHER" id="PTHR34832">
    <property type="entry name" value="CENTROMERE PROTEIN W"/>
    <property type="match status" value="1"/>
</dbReference>
<dbReference type="GO" id="GO:0003677">
    <property type="term" value="F:DNA binding"/>
    <property type="evidence" value="ECO:0007669"/>
    <property type="project" value="InterPro"/>
</dbReference>
<dbReference type="GO" id="GO:0007059">
    <property type="term" value="P:chromosome segregation"/>
    <property type="evidence" value="ECO:0007669"/>
    <property type="project" value="TreeGrafter"/>
</dbReference>
<dbReference type="GO" id="GO:0051382">
    <property type="term" value="P:kinetochore assembly"/>
    <property type="evidence" value="ECO:0007669"/>
    <property type="project" value="InterPro"/>
</dbReference>
<organism evidence="8 9">
    <name type="scientific">Bucco capensis</name>
    <name type="common">collared puffbird</name>
    <dbReference type="NCBI Taxonomy" id="135168"/>
    <lineage>
        <taxon>Eukaryota</taxon>
        <taxon>Metazoa</taxon>
        <taxon>Chordata</taxon>
        <taxon>Craniata</taxon>
        <taxon>Vertebrata</taxon>
        <taxon>Euteleostomi</taxon>
        <taxon>Archelosauria</taxon>
        <taxon>Archosauria</taxon>
        <taxon>Dinosauria</taxon>
        <taxon>Saurischia</taxon>
        <taxon>Theropoda</taxon>
        <taxon>Coelurosauria</taxon>
        <taxon>Aves</taxon>
        <taxon>Neognathae</taxon>
        <taxon>Neoaves</taxon>
        <taxon>Telluraves</taxon>
        <taxon>Coraciimorphae</taxon>
        <taxon>Piciformes</taxon>
        <taxon>Bucconidae</taxon>
        <taxon>Bucco</taxon>
    </lineage>
</organism>
<dbReference type="GO" id="GO:0000278">
    <property type="term" value="P:mitotic cell cycle"/>
    <property type="evidence" value="ECO:0007669"/>
    <property type="project" value="InterPro"/>
</dbReference>
<dbReference type="CDD" id="cd13732">
    <property type="entry name" value="HFD_CENP-W"/>
    <property type="match status" value="1"/>
</dbReference>
<evidence type="ECO:0000256" key="6">
    <source>
        <dbReference type="ARBA" id="ARBA00023328"/>
    </source>
</evidence>
<keyword evidence="3" id="KW-0158">Chromosome</keyword>
<feature type="non-terminal residue" evidence="8">
    <location>
        <position position="81"/>
    </location>
</feature>
<proteinExistence type="inferred from homology"/>
<dbReference type="InterPro" id="IPR052484">
    <property type="entry name" value="CENP-W/WIP1"/>
</dbReference>
<dbReference type="Pfam" id="PF15510">
    <property type="entry name" value="CENP-W"/>
    <property type="match status" value="1"/>
</dbReference>
<dbReference type="EMBL" id="VWZO01000100">
    <property type="protein sequence ID" value="NXH09245.1"/>
    <property type="molecule type" value="Genomic_DNA"/>
</dbReference>
<reference evidence="8 9" key="1">
    <citation type="submission" date="2019-09" db="EMBL/GenBank/DDBJ databases">
        <title>Bird 10,000 Genomes (B10K) Project - Family phase.</title>
        <authorList>
            <person name="Zhang G."/>
        </authorList>
    </citation>
    <scope>NUCLEOTIDE SEQUENCE [LARGE SCALE GENOMIC DNA]</scope>
    <source>
        <strain evidence="8">B10K-DU-001-16</strain>
        <tissue evidence="8">Muscle</tissue>
    </source>
</reference>
<dbReference type="AlphaFoldDB" id="A0A7K9H862"/>
<comment type="similarity">
    <text evidence="7">Belongs to the CENP-W/WIP1 family.</text>
</comment>
<dbReference type="Proteomes" id="UP000534107">
    <property type="component" value="Unassembled WGS sequence"/>
</dbReference>
<keyword evidence="9" id="KW-1185">Reference proteome</keyword>
<comment type="subcellular location">
    <subcellularLocation>
        <location evidence="2">Chromosome</location>
        <location evidence="2">Centromere</location>
        <location evidence="2">Kinetochore</location>
    </subcellularLocation>
    <subcellularLocation>
        <location evidence="1">Nucleus</location>
    </subcellularLocation>
</comment>
<evidence type="ECO:0000256" key="5">
    <source>
        <dbReference type="ARBA" id="ARBA00023242"/>
    </source>
</evidence>
<evidence type="ECO:0000256" key="1">
    <source>
        <dbReference type="ARBA" id="ARBA00004123"/>
    </source>
</evidence>
<dbReference type="GO" id="GO:0005654">
    <property type="term" value="C:nucleoplasm"/>
    <property type="evidence" value="ECO:0007669"/>
    <property type="project" value="TreeGrafter"/>
</dbReference>
<dbReference type="GO" id="GO:0000776">
    <property type="term" value="C:kinetochore"/>
    <property type="evidence" value="ECO:0007669"/>
    <property type="project" value="UniProtKB-KW"/>
</dbReference>
<evidence type="ECO:0000256" key="4">
    <source>
        <dbReference type="ARBA" id="ARBA00022838"/>
    </source>
</evidence>
<gene>
    <name evidence="8" type="primary">Cenpw</name>
    <name evidence="8" type="ORF">BUCCAP_R07242</name>
</gene>
<evidence type="ECO:0000256" key="2">
    <source>
        <dbReference type="ARBA" id="ARBA00004629"/>
    </source>
</evidence>
<keyword evidence="6" id="KW-0137">Centromere</keyword>
<sequence length="81" mass="9405">KMKRTVPRSTLRKILKKHKPHLRLAANSDLLSLISFFSLFKVHLSFLLFLRRLAEEARTNAVENRSKIIKPEHIITAGKVM</sequence>
<dbReference type="Gene3D" id="1.10.20.10">
    <property type="entry name" value="Histone, subunit A"/>
    <property type="match status" value="1"/>
</dbReference>
<dbReference type="InterPro" id="IPR028847">
    <property type="entry name" value="CENP-W"/>
</dbReference>